<dbReference type="GO" id="GO:0015074">
    <property type="term" value="P:DNA integration"/>
    <property type="evidence" value="ECO:0007669"/>
    <property type="project" value="InterPro"/>
</dbReference>
<dbReference type="SUPFAM" id="SSF56349">
    <property type="entry name" value="DNA breaking-rejoining enzymes"/>
    <property type="match status" value="1"/>
</dbReference>
<evidence type="ECO:0000256" key="1">
    <source>
        <dbReference type="ARBA" id="ARBA00023172"/>
    </source>
</evidence>
<accession>I3W2I9</accession>
<geneLocation type="plasmid" evidence="3">
    <name>pPDDCC3357-6</name>
</geneLocation>
<dbReference type="Gene3D" id="1.10.443.10">
    <property type="entry name" value="Intergrase catalytic core"/>
    <property type="match status" value="1"/>
</dbReference>
<evidence type="ECO:0000313" key="3">
    <source>
        <dbReference type="EMBL" id="AFK89816.1"/>
    </source>
</evidence>
<proteinExistence type="predicted"/>
<evidence type="ECO:0000256" key="2">
    <source>
        <dbReference type="SAM" id="MobiDB-lite"/>
    </source>
</evidence>
<keyword evidence="1" id="KW-0233">DNA recombination</keyword>
<keyword evidence="3" id="KW-0614">Plasmid</keyword>
<reference evidence="3" key="1">
    <citation type="submission" date="2012-01" db="EMBL/GenBank/DDBJ databases">
        <authorList>
            <person name="Summers A.O."/>
            <person name="Wireman J."/>
        </authorList>
    </citation>
    <scope>NUCLEOTIDE SEQUENCE</scope>
    <source>
        <strain evidence="3">PDDCC3357</strain>
        <plasmid evidence="3">pPDDCC3357-6</plasmid>
    </source>
</reference>
<feature type="region of interest" description="Disordered" evidence="2">
    <location>
        <begin position="260"/>
        <end position="279"/>
    </location>
</feature>
<dbReference type="AlphaFoldDB" id="I3W2I9"/>
<sequence length="317" mass="34218">MTPATEQAYRKLAEHFYSTRLGDQPPTPKKLADALKACAGEYRPAYFRRLRNAIEFDQHEKGFGDAALRVAGVKNPITAPGSTAEIKPKRAAVKRVTDADETRLFKHLIQNKDKDTYYAVRLIAATGARPAELKNMVIDGDRVTILGAKKSHDGTRGADRVIVLTPGAGKLVGNAIAHMRDADLGKVKDRLRAAGKAIWPQRKALPSMYSWRHQMGSDLKASGLSRVEVAYIMGHQSTESVDRYGNAKTARKGAMCPRADKEADMSHVRVDHKAPPGGPVSAAVIANDKTEGLQKGSFGGAVKRAIGALSKDSVALG</sequence>
<dbReference type="InterPro" id="IPR013762">
    <property type="entry name" value="Integrase-like_cat_sf"/>
</dbReference>
<dbReference type="InterPro" id="IPR011010">
    <property type="entry name" value="DNA_brk_join_enz"/>
</dbReference>
<protein>
    <recommendedName>
        <fullName evidence="4">Site-specific integrase</fullName>
    </recommendedName>
</protein>
<organism evidence="3">
    <name type="scientific">Pseudomonas syringae</name>
    <dbReference type="NCBI Taxonomy" id="317"/>
    <lineage>
        <taxon>Bacteria</taxon>
        <taxon>Pseudomonadati</taxon>
        <taxon>Pseudomonadota</taxon>
        <taxon>Gammaproteobacteria</taxon>
        <taxon>Pseudomonadales</taxon>
        <taxon>Pseudomonadaceae</taxon>
        <taxon>Pseudomonas</taxon>
    </lineage>
</organism>
<name>I3W2I9_PSESX</name>
<dbReference type="GO" id="GO:0006310">
    <property type="term" value="P:DNA recombination"/>
    <property type="evidence" value="ECO:0007669"/>
    <property type="project" value="UniProtKB-KW"/>
</dbReference>
<dbReference type="RefSeq" id="WP_015062101.1">
    <property type="nucleotide sequence ID" value="NC_019333.1"/>
</dbReference>
<feature type="compositionally biased region" description="Basic and acidic residues" evidence="2">
    <location>
        <begin position="260"/>
        <end position="274"/>
    </location>
</feature>
<evidence type="ECO:0008006" key="4">
    <source>
        <dbReference type="Google" id="ProtNLM"/>
    </source>
</evidence>
<dbReference type="GO" id="GO:0003677">
    <property type="term" value="F:DNA binding"/>
    <property type="evidence" value="ECO:0007669"/>
    <property type="project" value="InterPro"/>
</dbReference>
<dbReference type="EMBL" id="JQ418535">
    <property type="protein sequence ID" value="AFK89816.1"/>
    <property type="molecule type" value="Genomic_DNA"/>
</dbReference>